<organism evidence="6 7">
    <name type="scientific">Candidatus Egerieisoma faecipullorum</name>
    <dbReference type="NCBI Taxonomy" id="2840963"/>
    <lineage>
        <taxon>Bacteria</taxon>
        <taxon>Bacillati</taxon>
        <taxon>Bacillota</taxon>
        <taxon>Clostridia</taxon>
        <taxon>Eubacteriales</taxon>
        <taxon>Clostridiaceae</taxon>
        <taxon>Clostridiaceae incertae sedis</taxon>
        <taxon>Candidatus Egerieisoma</taxon>
    </lineage>
</organism>
<dbReference type="Gene3D" id="1.10.10.10">
    <property type="entry name" value="Winged helix-like DNA-binding domain superfamily/Winged helix DNA-binding domain"/>
    <property type="match status" value="1"/>
</dbReference>
<dbReference type="Proteomes" id="UP000824089">
    <property type="component" value="Unassembled WGS sequence"/>
</dbReference>
<evidence type="ECO:0000256" key="3">
    <source>
        <dbReference type="ARBA" id="ARBA00023125"/>
    </source>
</evidence>
<dbReference type="Pfam" id="PF01325">
    <property type="entry name" value="Fe_dep_repress"/>
    <property type="match status" value="1"/>
</dbReference>
<sequence length="137" mass="15624">MIVKESAEDYLETVLILKNRKGTVRSVDIAAELGVSKASVCVAMRNLREGGYIYMNHDYEITLTESGQEIAETMYERHLLFSQLLMNLGVSQKQAVRDACRMEHVISAESFQALKEYLLRRGFQSAEEADQKERMAK</sequence>
<dbReference type="Pfam" id="PF02742">
    <property type="entry name" value="Fe_dep_repr_C"/>
    <property type="match status" value="1"/>
</dbReference>
<dbReference type="InterPro" id="IPR036388">
    <property type="entry name" value="WH-like_DNA-bd_sf"/>
</dbReference>
<evidence type="ECO:0000256" key="4">
    <source>
        <dbReference type="ARBA" id="ARBA00023163"/>
    </source>
</evidence>
<dbReference type="GO" id="GO:0046983">
    <property type="term" value="F:protein dimerization activity"/>
    <property type="evidence" value="ECO:0007669"/>
    <property type="project" value="InterPro"/>
</dbReference>
<gene>
    <name evidence="6" type="ORF">IAD50_01045</name>
</gene>
<keyword evidence="2" id="KW-0805">Transcription regulation</keyword>
<name>A0A9D1I6Q6_9CLOT</name>
<dbReference type="SUPFAM" id="SSF46785">
    <property type="entry name" value="Winged helix' DNA-binding domain"/>
    <property type="match status" value="1"/>
</dbReference>
<protein>
    <submittedName>
        <fullName evidence="6">Metal-dependent transcriptional regulator</fullName>
    </submittedName>
</protein>
<evidence type="ECO:0000256" key="1">
    <source>
        <dbReference type="ARBA" id="ARBA00007871"/>
    </source>
</evidence>
<dbReference type="InterPro" id="IPR036421">
    <property type="entry name" value="Fe_dep_repressor_sf"/>
</dbReference>
<evidence type="ECO:0000259" key="5">
    <source>
        <dbReference type="PROSITE" id="PS50944"/>
    </source>
</evidence>
<feature type="domain" description="HTH dtxR-type" evidence="5">
    <location>
        <begin position="1"/>
        <end position="64"/>
    </location>
</feature>
<dbReference type="GO" id="GO:0003677">
    <property type="term" value="F:DNA binding"/>
    <property type="evidence" value="ECO:0007669"/>
    <property type="project" value="UniProtKB-KW"/>
</dbReference>
<dbReference type="Gene3D" id="1.10.60.10">
    <property type="entry name" value="Iron dependent repressor, metal binding and dimerisation domain"/>
    <property type="match status" value="1"/>
</dbReference>
<reference evidence="6" key="2">
    <citation type="journal article" date="2021" name="PeerJ">
        <title>Extensive microbial diversity within the chicken gut microbiome revealed by metagenomics and culture.</title>
        <authorList>
            <person name="Gilroy R."/>
            <person name="Ravi A."/>
            <person name="Getino M."/>
            <person name="Pursley I."/>
            <person name="Horton D.L."/>
            <person name="Alikhan N.F."/>
            <person name="Baker D."/>
            <person name="Gharbi K."/>
            <person name="Hall N."/>
            <person name="Watson M."/>
            <person name="Adriaenssens E.M."/>
            <person name="Foster-Nyarko E."/>
            <person name="Jarju S."/>
            <person name="Secka A."/>
            <person name="Antonio M."/>
            <person name="Oren A."/>
            <person name="Chaudhuri R.R."/>
            <person name="La Ragione R."/>
            <person name="Hildebrand F."/>
            <person name="Pallen M.J."/>
        </authorList>
    </citation>
    <scope>NUCLEOTIDE SEQUENCE</scope>
    <source>
        <strain evidence="6">CHK195-4489</strain>
    </source>
</reference>
<dbReference type="InterPro" id="IPR022689">
    <property type="entry name" value="Iron_dep_repressor"/>
</dbReference>
<dbReference type="InterPro" id="IPR036390">
    <property type="entry name" value="WH_DNA-bd_sf"/>
</dbReference>
<dbReference type="EMBL" id="DVMM01000020">
    <property type="protein sequence ID" value="HIU28862.1"/>
    <property type="molecule type" value="Genomic_DNA"/>
</dbReference>
<dbReference type="SMART" id="SM00529">
    <property type="entry name" value="HTH_DTXR"/>
    <property type="match status" value="1"/>
</dbReference>
<reference evidence="6" key="1">
    <citation type="submission" date="2020-10" db="EMBL/GenBank/DDBJ databases">
        <authorList>
            <person name="Gilroy R."/>
        </authorList>
    </citation>
    <scope>NUCLEOTIDE SEQUENCE</scope>
    <source>
        <strain evidence="6">CHK195-4489</strain>
    </source>
</reference>
<dbReference type="GO" id="GO:0046914">
    <property type="term" value="F:transition metal ion binding"/>
    <property type="evidence" value="ECO:0007669"/>
    <property type="project" value="InterPro"/>
</dbReference>
<accession>A0A9D1I6Q6</accession>
<dbReference type="InterPro" id="IPR050536">
    <property type="entry name" value="DtxR_MntR_Metal-Reg"/>
</dbReference>
<dbReference type="AlphaFoldDB" id="A0A9D1I6Q6"/>
<dbReference type="GO" id="GO:0003700">
    <property type="term" value="F:DNA-binding transcription factor activity"/>
    <property type="evidence" value="ECO:0007669"/>
    <property type="project" value="InterPro"/>
</dbReference>
<evidence type="ECO:0000256" key="2">
    <source>
        <dbReference type="ARBA" id="ARBA00023015"/>
    </source>
</evidence>
<dbReference type="PANTHER" id="PTHR33238:SF7">
    <property type="entry name" value="IRON-DEPENDENT TRANSCRIPTIONAL REGULATOR"/>
    <property type="match status" value="1"/>
</dbReference>
<comment type="similarity">
    <text evidence="1">Belongs to the DtxR/MntR family.</text>
</comment>
<dbReference type="InterPro" id="IPR001367">
    <property type="entry name" value="Fe_dep_repressor"/>
</dbReference>
<dbReference type="InterPro" id="IPR022687">
    <property type="entry name" value="HTH_DTXR"/>
</dbReference>
<evidence type="ECO:0000313" key="6">
    <source>
        <dbReference type="EMBL" id="HIU28862.1"/>
    </source>
</evidence>
<keyword evidence="4" id="KW-0804">Transcription</keyword>
<dbReference type="SUPFAM" id="SSF47979">
    <property type="entry name" value="Iron-dependent repressor protein, dimerization domain"/>
    <property type="match status" value="1"/>
</dbReference>
<keyword evidence="3" id="KW-0238">DNA-binding</keyword>
<proteinExistence type="inferred from homology"/>
<evidence type="ECO:0000313" key="7">
    <source>
        <dbReference type="Proteomes" id="UP000824089"/>
    </source>
</evidence>
<dbReference type="PROSITE" id="PS50944">
    <property type="entry name" value="HTH_DTXR"/>
    <property type="match status" value="1"/>
</dbReference>
<comment type="caution">
    <text evidence="6">The sequence shown here is derived from an EMBL/GenBank/DDBJ whole genome shotgun (WGS) entry which is preliminary data.</text>
</comment>
<dbReference type="PANTHER" id="PTHR33238">
    <property type="entry name" value="IRON (METAL) DEPENDENT REPRESSOR, DTXR FAMILY"/>
    <property type="match status" value="1"/>
</dbReference>